<feature type="region of interest" description="Disordered" evidence="2">
    <location>
        <begin position="436"/>
        <end position="470"/>
    </location>
</feature>
<reference evidence="3 4" key="1">
    <citation type="submission" date="2016-11" db="EMBL/GenBank/DDBJ databases">
        <title>The macronuclear genome of Stentor coeruleus: a giant cell with tiny introns.</title>
        <authorList>
            <person name="Slabodnick M."/>
            <person name="Ruby J.G."/>
            <person name="Reiff S.B."/>
            <person name="Swart E.C."/>
            <person name="Gosai S."/>
            <person name="Prabakaran S."/>
            <person name="Witkowska E."/>
            <person name="Larue G.E."/>
            <person name="Fisher S."/>
            <person name="Freeman R.M."/>
            <person name="Gunawardena J."/>
            <person name="Chu W."/>
            <person name="Stover N.A."/>
            <person name="Gregory B.D."/>
            <person name="Nowacki M."/>
            <person name="Derisi J."/>
            <person name="Roy S.W."/>
            <person name="Marshall W.F."/>
            <person name="Sood P."/>
        </authorList>
    </citation>
    <scope>NUCLEOTIDE SEQUENCE [LARGE SCALE GENOMIC DNA]</scope>
    <source>
        <strain evidence="3">WM001</strain>
    </source>
</reference>
<sequence>MNDIKLEILQISHELYSGDAILYVYSDNNLIDAVTITKEFKKSASSALPASNTQIVQIIAKDLEHGNALGSAMFPISLILEKSEPVKISLIIPTIQSQECQNESGFIKVTAKSCEEIQTFSQKERENNRENDLYRAMKSELDIEKWKNTGLKQIREEMNSSELARVSVMQKMCKTAEAYEEELQSLKKTLADKNNTIQCEIEKNYIQETLKTSRAEWECKSKKYEEHLQNLKKAREAQELEKKRIKAETIQYQAELMAIKLQQSQPKYQENLESPEKIQNLKITLCDLKFELELNKSNLFEALERMEDFQAHNTKLRSYIQNLEEKSTKLVAEDFTDITQIIHNHLDLLSINATVVKITENLYKIDHETLYLYVKNGELMTQQDSKVLCFVEWLQKNKWKSYSRETEESCDKCKKLDTVPEEEDEDEIVFVMSPVKPAKQASARKSPNARSRDYMPILRKKDQVVTRGRK</sequence>
<evidence type="ECO:0000256" key="2">
    <source>
        <dbReference type="SAM" id="MobiDB-lite"/>
    </source>
</evidence>
<evidence type="ECO:0000313" key="4">
    <source>
        <dbReference type="Proteomes" id="UP000187209"/>
    </source>
</evidence>
<comment type="caution">
    <text evidence="3">The sequence shown here is derived from an EMBL/GenBank/DDBJ whole genome shotgun (WGS) entry which is preliminary data.</text>
</comment>
<proteinExistence type="predicted"/>
<dbReference type="EMBL" id="MPUH01000130">
    <property type="protein sequence ID" value="OMJ89232.1"/>
    <property type="molecule type" value="Genomic_DNA"/>
</dbReference>
<keyword evidence="1" id="KW-0175">Coiled coil</keyword>
<evidence type="ECO:0000256" key="1">
    <source>
        <dbReference type="SAM" id="Coils"/>
    </source>
</evidence>
<keyword evidence="4" id="KW-1185">Reference proteome</keyword>
<feature type="coiled-coil region" evidence="1">
    <location>
        <begin position="169"/>
        <end position="255"/>
    </location>
</feature>
<evidence type="ECO:0000313" key="3">
    <source>
        <dbReference type="EMBL" id="OMJ89232.1"/>
    </source>
</evidence>
<name>A0A1R2CJM4_9CILI</name>
<dbReference type="Proteomes" id="UP000187209">
    <property type="component" value="Unassembled WGS sequence"/>
</dbReference>
<dbReference type="AlphaFoldDB" id="A0A1R2CJM4"/>
<organism evidence="3 4">
    <name type="scientific">Stentor coeruleus</name>
    <dbReference type="NCBI Taxonomy" id="5963"/>
    <lineage>
        <taxon>Eukaryota</taxon>
        <taxon>Sar</taxon>
        <taxon>Alveolata</taxon>
        <taxon>Ciliophora</taxon>
        <taxon>Postciliodesmatophora</taxon>
        <taxon>Heterotrichea</taxon>
        <taxon>Heterotrichida</taxon>
        <taxon>Stentoridae</taxon>
        <taxon>Stentor</taxon>
    </lineage>
</organism>
<protein>
    <submittedName>
        <fullName evidence="3">Uncharacterized protein</fullName>
    </submittedName>
</protein>
<gene>
    <name evidence="3" type="ORF">SteCoe_8618</name>
</gene>
<accession>A0A1R2CJM4</accession>